<evidence type="ECO:0000256" key="1">
    <source>
        <dbReference type="SAM" id="MobiDB-lite"/>
    </source>
</evidence>
<comment type="caution">
    <text evidence="2">The sequence shown here is derived from an EMBL/GenBank/DDBJ whole genome shotgun (WGS) entry which is preliminary data.</text>
</comment>
<sequence>KNNTTSYTILSKKFGKEIFDPLDWIQNLSTISLAIDDPEINKVFKNALTSAIKIPNSLLLDWEIKTKENTSSRDNTSEEEFSDAFEDFKDIPKGQKFL</sequence>
<reference evidence="2 3" key="1">
    <citation type="journal article" date="2018" name="Sci. Rep.">
        <title>Genomic signatures of local adaptation to the degree of environmental predictability in rotifers.</title>
        <authorList>
            <person name="Franch-Gras L."/>
            <person name="Hahn C."/>
            <person name="Garcia-Roger E.M."/>
            <person name="Carmona M.J."/>
            <person name="Serra M."/>
            <person name="Gomez A."/>
        </authorList>
    </citation>
    <scope>NUCLEOTIDE SEQUENCE [LARGE SCALE GENOMIC DNA]</scope>
    <source>
        <strain evidence="2">HYR1</strain>
    </source>
</reference>
<accession>A0A3M7PZ86</accession>
<dbReference type="EMBL" id="REGN01008287">
    <property type="protein sequence ID" value="RNA03958.1"/>
    <property type="molecule type" value="Genomic_DNA"/>
</dbReference>
<protein>
    <submittedName>
        <fullName evidence="2">Uncharacterized protein</fullName>
    </submittedName>
</protein>
<proteinExistence type="predicted"/>
<gene>
    <name evidence="2" type="ORF">BpHYR1_018659</name>
</gene>
<dbReference type="AlphaFoldDB" id="A0A3M7PZ86"/>
<feature type="non-terminal residue" evidence="2">
    <location>
        <position position="1"/>
    </location>
</feature>
<name>A0A3M7PZ86_BRAPC</name>
<dbReference type="Proteomes" id="UP000276133">
    <property type="component" value="Unassembled WGS sequence"/>
</dbReference>
<feature type="region of interest" description="Disordered" evidence="1">
    <location>
        <begin position="69"/>
        <end position="98"/>
    </location>
</feature>
<evidence type="ECO:0000313" key="3">
    <source>
        <dbReference type="Proteomes" id="UP000276133"/>
    </source>
</evidence>
<dbReference type="OrthoDB" id="10214987at2759"/>
<feature type="compositionally biased region" description="Basic and acidic residues" evidence="1">
    <location>
        <begin position="86"/>
        <end position="98"/>
    </location>
</feature>
<keyword evidence="3" id="KW-1185">Reference proteome</keyword>
<organism evidence="2 3">
    <name type="scientific">Brachionus plicatilis</name>
    <name type="common">Marine rotifer</name>
    <name type="synonym">Brachionus muelleri</name>
    <dbReference type="NCBI Taxonomy" id="10195"/>
    <lineage>
        <taxon>Eukaryota</taxon>
        <taxon>Metazoa</taxon>
        <taxon>Spiralia</taxon>
        <taxon>Gnathifera</taxon>
        <taxon>Rotifera</taxon>
        <taxon>Eurotatoria</taxon>
        <taxon>Monogononta</taxon>
        <taxon>Pseudotrocha</taxon>
        <taxon>Ploima</taxon>
        <taxon>Brachionidae</taxon>
        <taxon>Brachionus</taxon>
    </lineage>
</organism>
<evidence type="ECO:0000313" key="2">
    <source>
        <dbReference type="EMBL" id="RNA03958.1"/>
    </source>
</evidence>